<sequence length="194" mass="22000">MLPPGKIAVLLVLVCIMASPDEVIGKNPICTKKQREKILEICDHFIQPGYPVRLVSRDSPCCAAVREVRDRDMECVIMQLTEQEKEKYSVEKIRALHRLCELPPPPPNHHQVTVTGTCTMQQKETVLDDCKKFIKHGNQRLKPIPIMGQPCCNAVNKVPKKGTNIDMQCIFNLLTDEEKNHNDVSKILNLPNHC</sequence>
<dbReference type="Pfam" id="PF14368">
    <property type="entry name" value="LTP_2"/>
    <property type="match status" value="1"/>
</dbReference>
<comment type="caution">
    <text evidence="3">The sequence shown here is derived from an EMBL/GenBank/DDBJ whole genome shotgun (WGS) entry which is preliminary data.</text>
</comment>
<dbReference type="EMBL" id="CM029051">
    <property type="protein sequence ID" value="KAG2560973.1"/>
    <property type="molecule type" value="Genomic_DNA"/>
</dbReference>
<dbReference type="InterPro" id="IPR036312">
    <property type="entry name" value="Bifun_inhib/LTP/seed_sf"/>
</dbReference>
<protein>
    <recommendedName>
        <fullName evidence="2">Bifunctional inhibitor/plant lipid transfer protein/seed storage helical domain-containing protein</fullName>
    </recommendedName>
</protein>
<feature type="signal peptide" evidence="1">
    <location>
        <begin position="1"/>
        <end position="25"/>
    </location>
</feature>
<dbReference type="PANTHER" id="PTHR33286:SF53">
    <property type="entry name" value="BIFUNCTIONAL INHIBITOR_PLANT LIPID TRANSFER PROTEIN_SEED STORAGE HELICAL DOMAIN-CONTAINING PROTEIN"/>
    <property type="match status" value="1"/>
</dbReference>
<feature type="chain" id="PRO_5036274674" description="Bifunctional inhibitor/plant lipid transfer protein/seed storage helical domain-containing protein" evidence="1">
    <location>
        <begin position="26"/>
        <end position="194"/>
    </location>
</feature>
<dbReference type="AlphaFoldDB" id="A0A8T0PL81"/>
<feature type="domain" description="Bifunctional inhibitor/plant lipid transfer protein/seed storage helical" evidence="2">
    <location>
        <begin position="16"/>
        <end position="106"/>
    </location>
</feature>
<evidence type="ECO:0000256" key="1">
    <source>
        <dbReference type="SAM" id="SignalP"/>
    </source>
</evidence>
<dbReference type="Proteomes" id="UP000823388">
    <property type="component" value="Chromosome 8K"/>
</dbReference>
<gene>
    <name evidence="3" type="ORF">PVAP13_8KG115500</name>
</gene>
<evidence type="ECO:0000313" key="4">
    <source>
        <dbReference type="Proteomes" id="UP000823388"/>
    </source>
</evidence>
<keyword evidence="4" id="KW-1185">Reference proteome</keyword>
<evidence type="ECO:0000313" key="3">
    <source>
        <dbReference type="EMBL" id="KAG2560972.1"/>
    </source>
</evidence>
<accession>A0A8T0PL81</accession>
<keyword evidence="1" id="KW-0732">Signal</keyword>
<dbReference type="PANTHER" id="PTHR33286">
    <property type="entry name" value="BIFUNCTIONAL INHIBITOR/LIPID-TRANSFER PROTEIN/SEED STORAGE 2S ALBUMIN SUPERFAMILY PROTEIN"/>
    <property type="match status" value="1"/>
</dbReference>
<proteinExistence type="predicted"/>
<dbReference type="SUPFAM" id="SSF47699">
    <property type="entry name" value="Bifunctional inhibitor/lipid-transfer protein/seed storage 2S albumin"/>
    <property type="match status" value="2"/>
</dbReference>
<dbReference type="EMBL" id="CM029051">
    <property type="protein sequence ID" value="KAG2560972.1"/>
    <property type="molecule type" value="Genomic_DNA"/>
</dbReference>
<dbReference type="Gene3D" id="1.10.110.10">
    <property type="entry name" value="Plant lipid-transfer and hydrophobic proteins"/>
    <property type="match status" value="1"/>
</dbReference>
<reference evidence="3" key="1">
    <citation type="submission" date="2020-05" db="EMBL/GenBank/DDBJ databases">
        <title>WGS assembly of Panicum virgatum.</title>
        <authorList>
            <person name="Lovell J.T."/>
            <person name="Jenkins J."/>
            <person name="Shu S."/>
            <person name="Juenger T.E."/>
            <person name="Schmutz J."/>
        </authorList>
    </citation>
    <scope>NUCLEOTIDE SEQUENCE</scope>
    <source>
        <strain evidence="3">AP13</strain>
    </source>
</reference>
<evidence type="ECO:0000259" key="2">
    <source>
        <dbReference type="Pfam" id="PF14368"/>
    </source>
</evidence>
<name>A0A8T0PL81_PANVG</name>
<organism evidence="3 4">
    <name type="scientific">Panicum virgatum</name>
    <name type="common">Blackwell switchgrass</name>
    <dbReference type="NCBI Taxonomy" id="38727"/>
    <lineage>
        <taxon>Eukaryota</taxon>
        <taxon>Viridiplantae</taxon>
        <taxon>Streptophyta</taxon>
        <taxon>Embryophyta</taxon>
        <taxon>Tracheophyta</taxon>
        <taxon>Spermatophyta</taxon>
        <taxon>Magnoliopsida</taxon>
        <taxon>Liliopsida</taxon>
        <taxon>Poales</taxon>
        <taxon>Poaceae</taxon>
        <taxon>PACMAD clade</taxon>
        <taxon>Panicoideae</taxon>
        <taxon>Panicodae</taxon>
        <taxon>Paniceae</taxon>
        <taxon>Panicinae</taxon>
        <taxon>Panicum</taxon>
        <taxon>Panicum sect. Hiantes</taxon>
    </lineage>
</organism>
<dbReference type="InterPro" id="IPR016140">
    <property type="entry name" value="Bifunc_inhib/LTP/seed_store"/>
</dbReference>